<dbReference type="Pfam" id="PF13335">
    <property type="entry name" value="Mg_chelatase_C"/>
    <property type="match status" value="1"/>
</dbReference>
<evidence type="ECO:0000256" key="1">
    <source>
        <dbReference type="ARBA" id="ARBA00006354"/>
    </source>
</evidence>
<dbReference type="InterPro" id="IPR000523">
    <property type="entry name" value="Mg_chelatse_chII-like_cat_dom"/>
</dbReference>
<dbReference type="EMBL" id="HG793133">
    <property type="protein sequence ID" value="CDK30738.1"/>
    <property type="molecule type" value="Genomic_DNA"/>
</dbReference>
<gene>
    <name evidence="5" type="primary">comM</name>
    <name evidence="5" type="ORF">BABL1_gene_277</name>
</gene>
<evidence type="ECO:0000256" key="2">
    <source>
        <dbReference type="ARBA" id="ARBA00022741"/>
    </source>
</evidence>
<sequence length="510" mass="56753">MNTKLFSATTIGIDTYVVDVEVDLSYGLLQFFIVGLPDAAIKESRQRIQTALKNCSIKLPERKITVNLAPADLKKEGTVFDLPIALAILQAAQIVQIDSDFIRDTFFLGELSLDGSIKPVKGVLAVAYDAKKFGKKRMIVPQANAQEAALIKDIEVIGVSHLIELISYLRKELSIEATISDYNNFLNSDDKILDFNQVKGQIGAKRALKISAAGRHNILFIGSPGSGKTMLAKRLPSIMPEMSFQEILEVSRIYSISGKLNKQPLITRRPFRNPHHTISQAGLVGGGSFPQPGEISLAHRGILFLDELTEFKRDVLEVLRQPLEEHSVSISRAQHTLSFPASFLLIAAINPCPCGFLMDKKKKCSCSSQQINKYINKISGPLLDRIDLQVTVPSIDYETIIDNKNNNVSSQDLYKEIDIAVKIQLKRNNGIFNAYLDSNQVNEYCELTSEASELVKSSFDLLNLTMRGYHKMLKVARTIADLEACQLIEAKHVKEALSYRSIDQKLIKDS</sequence>
<dbReference type="InterPro" id="IPR001208">
    <property type="entry name" value="MCM_dom"/>
</dbReference>
<keyword evidence="6" id="KW-1185">Reference proteome</keyword>
<comment type="similarity">
    <text evidence="1">Belongs to the Mg-chelatase subunits D/I family. ComM subfamily.</text>
</comment>
<protein>
    <submittedName>
        <fullName evidence="5">Mg chelatase-like ATPase with predicted chaperone activity</fullName>
    </submittedName>
</protein>
<dbReference type="KEGG" id="dpb:BABL1_gene_277"/>
<evidence type="ECO:0000313" key="6">
    <source>
        <dbReference type="Proteomes" id="UP000018769"/>
    </source>
</evidence>
<keyword evidence="3" id="KW-0067">ATP-binding</keyword>
<name>V6DII3_9BACT</name>
<dbReference type="GO" id="GO:0003677">
    <property type="term" value="F:DNA binding"/>
    <property type="evidence" value="ECO:0007669"/>
    <property type="project" value="InterPro"/>
</dbReference>
<evidence type="ECO:0000259" key="4">
    <source>
        <dbReference type="SMART" id="SM00382"/>
    </source>
</evidence>
<dbReference type="NCBIfam" id="TIGR00368">
    <property type="entry name" value="YifB family Mg chelatase-like AAA ATPase"/>
    <property type="match status" value="1"/>
</dbReference>
<dbReference type="RefSeq" id="WP_023792346.1">
    <property type="nucleotide sequence ID" value="NC_023003.1"/>
</dbReference>
<dbReference type="SMART" id="SM00382">
    <property type="entry name" value="AAA"/>
    <property type="match status" value="1"/>
</dbReference>
<evidence type="ECO:0000313" key="5">
    <source>
        <dbReference type="EMBL" id="CDK30738.1"/>
    </source>
</evidence>
<dbReference type="Gene3D" id="3.40.50.300">
    <property type="entry name" value="P-loop containing nucleotide triphosphate hydrolases"/>
    <property type="match status" value="1"/>
</dbReference>
<dbReference type="AlphaFoldDB" id="V6DII3"/>
<dbReference type="PANTHER" id="PTHR32039">
    <property type="entry name" value="MAGNESIUM-CHELATASE SUBUNIT CHLI"/>
    <property type="match status" value="1"/>
</dbReference>
<dbReference type="SUPFAM" id="SSF54211">
    <property type="entry name" value="Ribosomal protein S5 domain 2-like"/>
    <property type="match status" value="1"/>
</dbReference>
<dbReference type="InterPro" id="IPR025158">
    <property type="entry name" value="Mg_chelat-rel_C"/>
</dbReference>
<dbReference type="GO" id="GO:0005524">
    <property type="term" value="F:ATP binding"/>
    <property type="evidence" value="ECO:0007669"/>
    <property type="project" value="UniProtKB-KW"/>
</dbReference>
<dbReference type="PATRIC" id="fig|673862.3.peg.626"/>
<dbReference type="InterPro" id="IPR020568">
    <property type="entry name" value="Ribosomal_Su5_D2-typ_SF"/>
</dbReference>
<dbReference type="Pfam" id="PF13541">
    <property type="entry name" value="ChlI"/>
    <property type="match status" value="1"/>
</dbReference>
<dbReference type="Gene3D" id="3.30.230.10">
    <property type="match status" value="1"/>
</dbReference>
<feature type="domain" description="AAA+ ATPase" evidence="4">
    <location>
        <begin position="214"/>
        <end position="396"/>
    </location>
</feature>
<dbReference type="PRINTS" id="PR01657">
    <property type="entry name" value="MCMFAMILY"/>
</dbReference>
<proteinExistence type="inferred from homology"/>
<dbReference type="OrthoDB" id="9813147at2"/>
<reference evidence="5 6" key="1">
    <citation type="journal article" date="2015" name="Biol. Direct">
        <title>Babela massiliensis, a representative of a widespread bacterial phylum with unusual adaptations to parasitism in amoebae.</title>
        <authorList>
            <person name="Pagnier I."/>
            <person name="Yutin N."/>
            <person name="Croce O."/>
            <person name="Makarova K.S."/>
            <person name="Wolf Y.I."/>
            <person name="Benamar S."/>
            <person name="Raoult D."/>
            <person name="Koonin E.V."/>
            <person name="La Scola B."/>
        </authorList>
    </citation>
    <scope>NUCLEOTIDE SEQUENCE [LARGE SCALE GENOMIC DNA]</scope>
    <source>
        <strain evidence="6">BABL1</strain>
    </source>
</reference>
<dbReference type="SUPFAM" id="SSF52540">
    <property type="entry name" value="P-loop containing nucleoside triphosphate hydrolases"/>
    <property type="match status" value="1"/>
</dbReference>
<dbReference type="STRING" id="673862.BABL1_gene_277"/>
<dbReference type="InterPro" id="IPR014721">
    <property type="entry name" value="Ribsml_uS5_D2-typ_fold_subgr"/>
</dbReference>
<dbReference type="eggNOG" id="COG0606">
    <property type="taxonomic scope" value="Bacteria"/>
</dbReference>
<dbReference type="InterPro" id="IPR027417">
    <property type="entry name" value="P-loop_NTPase"/>
</dbReference>
<dbReference type="Proteomes" id="UP000018769">
    <property type="component" value="Chromosome I"/>
</dbReference>
<dbReference type="HOGENOM" id="CLU_026145_1_1_7"/>
<dbReference type="Pfam" id="PF01078">
    <property type="entry name" value="Mg_chelatase"/>
    <property type="match status" value="1"/>
</dbReference>
<organism evidence="5 6">
    <name type="scientific">Candidatus Babela massiliensis</name>
    <dbReference type="NCBI Taxonomy" id="673862"/>
    <lineage>
        <taxon>Bacteria</taxon>
        <taxon>Candidatus Babelota</taxon>
        <taxon>Candidatus Babeliae</taxon>
        <taxon>Candidatus Babeliales</taxon>
        <taxon>Candidatus Babeliaceae</taxon>
        <taxon>Candidatus Babela</taxon>
    </lineage>
</organism>
<dbReference type="InterPro" id="IPR045006">
    <property type="entry name" value="CHLI-like"/>
</dbReference>
<accession>V6DII3</accession>
<keyword evidence="2" id="KW-0547">Nucleotide-binding</keyword>
<evidence type="ECO:0000256" key="3">
    <source>
        <dbReference type="ARBA" id="ARBA00022840"/>
    </source>
</evidence>
<dbReference type="PANTHER" id="PTHR32039:SF7">
    <property type="entry name" value="COMPETENCE PROTEIN COMM"/>
    <property type="match status" value="1"/>
</dbReference>
<dbReference type="InterPro" id="IPR003593">
    <property type="entry name" value="AAA+_ATPase"/>
</dbReference>
<dbReference type="InterPro" id="IPR004482">
    <property type="entry name" value="Mg_chelat-rel"/>
</dbReference>